<dbReference type="SMART" id="SM00645">
    <property type="entry name" value="Pept_C1"/>
    <property type="match status" value="1"/>
</dbReference>
<keyword evidence="2" id="KW-1133">Transmembrane helix</keyword>
<comment type="similarity">
    <text evidence="1">Belongs to the peptidase C1 family.</text>
</comment>
<dbReference type="Proteomes" id="UP000278632">
    <property type="component" value="Unassembled WGS sequence"/>
</dbReference>
<feature type="transmembrane region" description="Helical" evidence="2">
    <location>
        <begin position="715"/>
        <end position="735"/>
    </location>
</feature>
<comment type="caution">
    <text evidence="4">The sequence shown here is derived from an EMBL/GenBank/DDBJ whole genome shotgun (WGS) entry which is preliminary data.</text>
</comment>
<protein>
    <recommendedName>
        <fullName evidence="3">Peptidase C1A papain C-terminal domain-containing protein</fullName>
    </recommendedName>
</protein>
<dbReference type="RefSeq" id="WP_123191280.1">
    <property type="nucleotide sequence ID" value="NZ_QICD01000002.1"/>
</dbReference>
<proteinExistence type="inferred from homology"/>
<evidence type="ECO:0000256" key="1">
    <source>
        <dbReference type="ARBA" id="ARBA00008455"/>
    </source>
</evidence>
<dbReference type="GO" id="GO:0006508">
    <property type="term" value="P:proteolysis"/>
    <property type="evidence" value="ECO:0007669"/>
    <property type="project" value="InterPro"/>
</dbReference>
<dbReference type="SUPFAM" id="SSF54001">
    <property type="entry name" value="Cysteine proteinases"/>
    <property type="match status" value="1"/>
</dbReference>
<feature type="transmembrane region" description="Helical" evidence="2">
    <location>
        <begin position="12"/>
        <end position="33"/>
    </location>
</feature>
<dbReference type="Gene3D" id="3.90.70.10">
    <property type="entry name" value="Cysteine proteinases"/>
    <property type="match status" value="1"/>
</dbReference>
<gene>
    <name evidence="4" type="ORF">DMP08_01700</name>
</gene>
<accession>A0A3N0BK24</accession>
<dbReference type="Pfam" id="PF00112">
    <property type="entry name" value="Peptidase_C1"/>
    <property type="match status" value="1"/>
</dbReference>
<evidence type="ECO:0000259" key="3">
    <source>
        <dbReference type="SMART" id="SM00645"/>
    </source>
</evidence>
<organism evidence="4 5">
    <name type="scientific">Paraeggerthella hongkongensis</name>
    <dbReference type="NCBI Taxonomy" id="230658"/>
    <lineage>
        <taxon>Bacteria</taxon>
        <taxon>Bacillati</taxon>
        <taxon>Actinomycetota</taxon>
        <taxon>Coriobacteriia</taxon>
        <taxon>Eggerthellales</taxon>
        <taxon>Eggerthellaceae</taxon>
        <taxon>Paraeggerthella</taxon>
    </lineage>
</organism>
<keyword evidence="2" id="KW-0812">Transmembrane</keyword>
<dbReference type="InterPro" id="IPR013128">
    <property type="entry name" value="Peptidase_C1A"/>
</dbReference>
<feature type="domain" description="Peptidase C1A papain C-terminal" evidence="3">
    <location>
        <begin position="76"/>
        <end position="358"/>
    </location>
</feature>
<dbReference type="AlphaFoldDB" id="A0A3N0BK24"/>
<dbReference type="InterPro" id="IPR038765">
    <property type="entry name" value="Papain-like_cys_pep_sf"/>
</dbReference>
<dbReference type="InterPro" id="IPR000668">
    <property type="entry name" value="Peptidase_C1A_C"/>
</dbReference>
<dbReference type="InterPro" id="IPR025660">
    <property type="entry name" value="Pept_his_AS"/>
</dbReference>
<dbReference type="PROSITE" id="PS00139">
    <property type="entry name" value="THIOL_PROTEASE_CYS"/>
    <property type="match status" value="1"/>
</dbReference>
<dbReference type="Pfam" id="PF18560">
    <property type="entry name" value="Lectin_like"/>
    <property type="match status" value="1"/>
</dbReference>
<dbReference type="EMBL" id="QICD01000002">
    <property type="protein sequence ID" value="RNL48355.1"/>
    <property type="molecule type" value="Genomic_DNA"/>
</dbReference>
<evidence type="ECO:0000313" key="4">
    <source>
        <dbReference type="EMBL" id="RNL48355.1"/>
    </source>
</evidence>
<sequence>MGVGRTAKRRVVPALFVAVLVSIGALIPCAYGAGENGVSARLEVAGRLEVINGRPTMVYSDPWLRAPHAVDARAALPASYDLRDERRATGVRDQSYFGTCWAFAALGSAESNALSRGLASSDLDLSESQLAWFNANGKNNDPDASLYAGGDSWFIPSDPINIGGSRNYSVPTLARGYGMTDEATIPYGHIEGSWPPEFLAPDPSMQTRSDLRLSEALYLPEPLVLQNGRWDGASEVNRISLAAIKRAVMDNGAVDVGYYASDAFAGSVASDPFWNDEHFSTFYDGRPIEREGGIAAANHEVVIIGWDDGFPSDWFSSKPEGDGAWIVKNSWGGEWGDEGCFYLSYYDKSICEPTSFIVEDADYQPSAGGASRTLHEYDNFYQYDGVGKGDRVFYLNEPAYCANLYTARSTELVRAVGTYTYGARDRVTVKLYLNPADPGNPASGELKAVLDRTLDYGGYHTIDLGSEAFAVEEGDVVAVAVRVEFGSFPGIFALSAESSVEGGGADISYEEGQSYFMEESVGDWIPLDRVASVVGEQVTVGNALAKMLTCDVPVATGGVYDPTKTLADYALAAPGAGRWEWKDPATVPACDFNEIGYPALYTPREGAEAIECNVRMLLEKAPVDFGRPSASPLEAGQRLGDSAISGPAAAYRWTQPDLMPETGTHAYEAVAVPGDPSNYRETPGTVEVTVSAAVGKGEESDRSARLLLAATGDGAAAGGFVCSALAACSVAALAWSRRSPSRR</sequence>
<dbReference type="OrthoDB" id="5318987at2"/>
<dbReference type="PROSITE" id="PS00639">
    <property type="entry name" value="THIOL_PROTEASE_HIS"/>
    <property type="match status" value="1"/>
</dbReference>
<dbReference type="PANTHER" id="PTHR12411">
    <property type="entry name" value="CYSTEINE PROTEASE FAMILY C1-RELATED"/>
    <property type="match status" value="1"/>
</dbReference>
<dbReference type="GO" id="GO:0008234">
    <property type="term" value="F:cysteine-type peptidase activity"/>
    <property type="evidence" value="ECO:0007669"/>
    <property type="project" value="InterPro"/>
</dbReference>
<evidence type="ECO:0000256" key="2">
    <source>
        <dbReference type="SAM" id="Phobius"/>
    </source>
</evidence>
<name>A0A3N0BK24_9ACTN</name>
<keyword evidence="5" id="KW-1185">Reference proteome</keyword>
<keyword evidence="2" id="KW-0472">Membrane</keyword>
<dbReference type="InterPro" id="IPR000169">
    <property type="entry name" value="Pept_cys_AS"/>
</dbReference>
<evidence type="ECO:0000313" key="5">
    <source>
        <dbReference type="Proteomes" id="UP000278632"/>
    </source>
</evidence>
<dbReference type="InterPro" id="IPR040528">
    <property type="entry name" value="Lectin-like"/>
</dbReference>
<reference evidence="5" key="1">
    <citation type="submission" date="2018-05" db="EMBL/GenBank/DDBJ databases">
        <title>Genome Sequencing of selected type strains of the family Eggerthellaceae.</title>
        <authorList>
            <person name="Danylec N."/>
            <person name="Stoll D.A."/>
            <person name="Doetsch A."/>
            <person name="Huch M."/>
        </authorList>
    </citation>
    <scope>NUCLEOTIDE SEQUENCE [LARGE SCALE GENOMIC DNA]</scope>
    <source>
        <strain evidence="5">DSM 16106</strain>
    </source>
</reference>
<dbReference type="CDD" id="cd02619">
    <property type="entry name" value="Peptidase_C1"/>
    <property type="match status" value="1"/>
</dbReference>